<sequence>KDYNFEGSNISILIDLLAYSAHTSAFNANMVASEMFLDTAQIRKNVVSRAKELGYTPSSRTAAKASFDLTVNNPRVGLSIPSSLTILRGHQFTTVFDGTSYTFISLDNATISPTGTTFIFKDLEVSQGQLSTDVYRFSSQIANQRFPLLNTNVDTSTIKINITSNNIVTNWSLAGDLTGITSTSEVFYLQENDAGLFEVYFGDDIIGKQPKDADEIAISYLITDTEHANGASIFTMSTSLN</sequence>
<name>A0A383CEY0_9ZZZZ</name>
<protein>
    <recommendedName>
        <fullName evidence="1">Baseplate wedge protein gp6-like N-terminal helical domain-containing protein</fullName>
    </recommendedName>
</protein>
<dbReference type="EMBL" id="UINC01207860">
    <property type="protein sequence ID" value="SVE30138.1"/>
    <property type="molecule type" value="Genomic_DNA"/>
</dbReference>
<feature type="non-terminal residue" evidence="2">
    <location>
        <position position="241"/>
    </location>
</feature>
<dbReference type="InterPro" id="IPR049026">
    <property type="entry name" value="Gp6-like_N"/>
</dbReference>
<reference evidence="2" key="1">
    <citation type="submission" date="2018-05" db="EMBL/GenBank/DDBJ databases">
        <authorList>
            <person name="Lanie J.A."/>
            <person name="Ng W.-L."/>
            <person name="Kazmierczak K.M."/>
            <person name="Andrzejewski T.M."/>
            <person name="Davidsen T.M."/>
            <person name="Wayne K.J."/>
            <person name="Tettelin H."/>
            <person name="Glass J.I."/>
            <person name="Rusch D."/>
            <person name="Podicherti R."/>
            <person name="Tsui H.-C.T."/>
            <person name="Winkler M.E."/>
        </authorList>
    </citation>
    <scope>NUCLEOTIDE SEQUENCE</scope>
</reference>
<evidence type="ECO:0000259" key="1">
    <source>
        <dbReference type="Pfam" id="PF21379"/>
    </source>
</evidence>
<dbReference type="Pfam" id="PF21379">
    <property type="entry name" value="Gp6-like_1st"/>
    <property type="match status" value="1"/>
</dbReference>
<proteinExistence type="predicted"/>
<evidence type="ECO:0000313" key="2">
    <source>
        <dbReference type="EMBL" id="SVE30138.1"/>
    </source>
</evidence>
<gene>
    <name evidence="2" type="ORF">METZ01_LOCUS482992</name>
</gene>
<dbReference type="AlphaFoldDB" id="A0A383CEY0"/>
<organism evidence="2">
    <name type="scientific">marine metagenome</name>
    <dbReference type="NCBI Taxonomy" id="408172"/>
    <lineage>
        <taxon>unclassified sequences</taxon>
        <taxon>metagenomes</taxon>
        <taxon>ecological metagenomes</taxon>
    </lineage>
</organism>
<feature type="non-terminal residue" evidence="2">
    <location>
        <position position="1"/>
    </location>
</feature>
<feature type="domain" description="Baseplate wedge protein gp6-like N-terminal helical" evidence="1">
    <location>
        <begin position="1"/>
        <end position="55"/>
    </location>
</feature>
<accession>A0A383CEY0</accession>